<feature type="region of interest" description="Disordered" evidence="6">
    <location>
        <begin position="728"/>
        <end position="830"/>
    </location>
</feature>
<evidence type="ECO:0000259" key="7">
    <source>
        <dbReference type="Pfam" id="PF01602"/>
    </source>
</evidence>
<proteinExistence type="inferred from homology"/>
<evidence type="ECO:0000256" key="2">
    <source>
        <dbReference type="ARBA" id="ARBA00006613"/>
    </source>
</evidence>
<evidence type="ECO:0000256" key="1">
    <source>
        <dbReference type="ARBA" id="ARBA00004308"/>
    </source>
</evidence>
<name>A0A8H3QNW0_9GLOM</name>
<dbReference type="OrthoDB" id="10254310at2759"/>
<evidence type="ECO:0000256" key="4">
    <source>
        <dbReference type="ARBA" id="ARBA00022927"/>
    </source>
</evidence>
<dbReference type="InterPro" id="IPR026740">
    <property type="entry name" value="AP3_beta"/>
</dbReference>
<keyword evidence="4" id="KW-0653">Protein transport</keyword>
<gene>
    <name evidence="8" type="ORF">RCL2_001375200</name>
</gene>
<evidence type="ECO:0000256" key="5">
    <source>
        <dbReference type="ARBA" id="ARBA00023136"/>
    </source>
</evidence>
<evidence type="ECO:0000313" key="8">
    <source>
        <dbReference type="EMBL" id="GES86703.1"/>
    </source>
</evidence>
<accession>A0A8H3QNW0</accession>
<feature type="compositionally biased region" description="Acidic residues" evidence="6">
    <location>
        <begin position="750"/>
        <end position="812"/>
    </location>
</feature>
<evidence type="ECO:0000256" key="3">
    <source>
        <dbReference type="ARBA" id="ARBA00022448"/>
    </source>
</evidence>
<feature type="domain" description="Clathrin/coatomer adaptor adaptin-like N-terminal" evidence="7">
    <location>
        <begin position="52"/>
        <end position="593"/>
    </location>
</feature>
<dbReference type="GO" id="GO:0012505">
    <property type="term" value="C:endomembrane system"/>
    <property type="evidence" value="ECO:0007669"/>
    <property type="project" value="UniProtKB-SubCell"/>
</dbReference>
<dbReference type="AlphaFoldDB" id="A0A8H3QNW0"/>
<sequence>MSDYLSKAAAFAQNAAKLSKKVSEGIVENAREFGLEATSSGHYFDTSEEKMRDIKRQLDSRHDREKMDGLKRLIAMISKGRDVSEFFPDVVKNVASQNLEIRKLVYIYLLRYAEQEPDLALLSINTFQKDLTDQNQLIRAMALRVMSGIRVPVISPIVLLAIKKCVTDLSAYVRKTAAHAIPKCYSLDPSQKDALVDVITTLLKDNSSFTIGSVIMAFNEVCPHRFDLIHPHFRKLCRMLIDADEWGQVAIIGLLLRYARTQFLNPNPNEPRAIKKKKSRAFYSDEDSEKTDDSLENSFILDPDHELLLRSCLPLLQSRNSAVVLSVAKIFYHLAPVEETYKLSRPLVRLLRSHREIQYVVLANIATMATQRPHLFEPHLQQFFVRSTDSAFIRNLKLEIMTLIATENNITVLLRELQEYVKSPNKEFATAAIQAIGRCAIGMPDMAESCLNGLMKLLWSKNDAVVAESVVVIKRLLQLRPQDNADLIIQLTKALDQITVPMARASIFWLVGQYAQNLEKVAPDVLRNSAKSFINEDDIVKLQIINLGAKLYSLNPTDQVLNLLFQYVLNLARYDLNYDIRDRARLLRGLILKNEQKDITSDNRGIEETQSSDSIKSSILKENLKQILLCEKEAPSEESPSAGRDRFTIGSMALVLNHSIPGYEPLPEWPTEKPDGSARNNLDETYSQSQAVKGFGSDSFGVYTPSVYDKPLNTNNRKEVYDLDRFYDSENSSDDDNIHAKASGLRYDSIGDETSENEEDDDEETSDDDESEDESESSEEEEESSVDEETNEEETSMEEEEDDEEDDDEQELLLEKTRGKGKVQETPKSR</sequence>
<dbReference type="InterPro" id="IPR011989">
    <property type="entry name" value="ARM-like"/>
</dbReference>
<protein>
    <submittedName>
        <fullName evidence="8">AP-3 complex subunit beta-1 isoform X2</fullName>
    </submittedName>
</protein>
<keyword evidence="3" id="KW-0813">Transport</keyword>
<feature type="compositionally biased region" description="Basic and acidic residues" evidence="6">
    <location>
        <begin position="813"/>
        <end position="830"/>
    </location>
</feature>
<keyword evidence="5" id="KW-0472">Membrane</keyword>
<dbReference type="GO" id="GO:0030123">
    <property type="term" value="C:AP-3 adaptor complex"/>
    <property type="evidence" value="ECO:0007669"/>
    <property type="project" value="InterPro"/>
</dbReference>
<feature type="region of interest" description="Disordered" evidence="6">
    <location>
        <begin position="269"/>
        <end position="291"/>
    </location>
</feature>
<comment type="caution">
    <text evidence="8">The sequence shown here is derived from an EMBL/GenBank/DDBJ whole genome shotgun (WGS) entry which is preliminary data.</text>
</comment>
<dbReference type="SUPFAM" id="SSF48371">
    <property type="entry name" value="ARM repeat"/>
    <property type="match status" value="1"/>
</dbReference>
<organism evidence="8 9">
    <name type="scientific">Rhizophagus clarus</name>
    <dbReference type="NCBI Taxonomy" id="94130"/>
    <lineage>
        <taxon>Eukaryota</taxon>
        <taxon>Fungi</taxon>
        <taxon>Fungi incertae sedis</taxon>
        <taxon>Mucoromycota</taxon>
        <taxon>Glomeromycotina</taxon>
        <taxon>Glomeromycetes</taxon>
        <taxon>Glomerales</taxon>
        <taxon>Glomeraceae</taxon>
        <taxon>Rhizophagus</taxon>
    </lineage>
</organism>
<dbReference type="Proteomes" id="UP000615446">
    <property type="component" value="Unassembled WGS sequence"/>
</dbReference>
<evidence type="ECO:0000256" key="6">
    <source>
        <dbReference type="SAM" id="MobiDB-lite"/>
    </source>
</evidence>
<dbReference type="InterPro" id="IPR016024">
    <property type="entry name" value="ARM-type_fold"/>
</dbReference>
<dbReference type="Pfam" id="PF01602">
    <property type="entry name" value="Adaptin_N"/>
    <property type="match status" value="1"/>
</dbReference>
<dbReference type="PANTHER" id="PTHR11134">
    <property type="entry name" value="ADAPTOR COMPLEX SUBUNIT BETA FAMILY MEMBER"/>
    <property type="match status" value="1"/>
</dbReference>
<reference evidence="8" key="1">
    <citation type="submission" date="2019-10" db="EMBL/GenBank/DDBJ databases">
        <title>Conservation and host-specific expression of non-tandemly repeated heterogenous ribosome RNA gene in arbuscular mycorrhizal fungi.</title>
        <authorList>
            <person name="Maeda T."/>
            <person name="Kobayashi Y."/>
            <person name="Nakagawa T."/>
            <person name="Ezawa T."/>
            <person name="Yamaguchi K."/>
            <person name="Bino T."/>
            <person name="Nishimoto Y."/>
            <person name="Shigenobu S."/>
            <person name="Kawaguchi M."/>
        </authorList>
    </citation>
    <scope>NUCLEOTIDE SEQUENCE</scope>
    <source>
        <strain evidence="8">HR1</strain>
    </source>
</reference>
<dbReference type="GO" id="GO:0016192">
    <property type="term" value="P:vesicle-mediated transport"/>
    <property type="evidence" value="ECO:0007669"/>
    <property type="project" value="InterPro"/>
</dbReference>
<dbReference type="InterPro" id="IPR026739">
    <property type="entry name" value="AP_beta"/>
</dbReference>
<dbReference type="InterPro" id="IPR002553">
    <property type="entry name" value="Clathrin/coatomer_adapt-like_N"/>
</dbReference>
<dbReference type="Gene3D" id="1.25.10.10">
    <property type="entry name" value="Leucine-rich Repeat Variant"/>
    <property type="match status" value="1"/>
</dbReference>
<comment type="subcellular location">
    <subcellularLocation>
        <location evidence="1">Endomembrane system</location>
    </subcellularLocation>
</comment>
<comment type="similarity">
    <text evidence="2">Belongs to the adaptor complexes large subunit family.</text>
</comment>
<dbReference type="EMBL" id="BLAL01000162">
    <property type="protein sequence ID" value="GES86703.1"/>
    <property type="molecule type" value="Genomic_DNA"/>
</dbReference>
<dbReference type="PIRSF" id="PIRSF037096">
    <property type="entry name" value="AP3_complex_beta"/>
    <property type="match status" value="1"/>
</dbReference>
<evidence type="ECO:0000313" key="9">
    <source>
        <dbReference type="Proteomes" id="UP000615446"/>
    </source>
</evidence>
<dbReference type="GO" id="GO:0006886">
    <property type="term" value="P:intracellular protein transport"/>
    <property type="evidence" value="ECO:0007669"/>
    <property type="project" value="InterPro"/>
</dbReference>